<dbReference type="EMBL" id="BGPR01006860">
    <property type="protein sequence ID" value="GBN22395.1"/>
    <property type="molecule type" value="Genomic_DNA"/>
</dbReference>
<organism evidence="1 2">
    <name type="scientific">Araneus ventricosus</name>
    <name type="common">Orbweaver spider</name>
    <name type="synonym">Epeira ventricosa</name>
    <dbReference type="NCBI Taxonomy" id="182803"/>
    <lineage>
        <taxon>Eukaryota</taxon>
        <taxon>Metazoa</taxon>
        <taxon>Ecdysozoa</taxon>
        <taxon>Arthropoda</taxon>
        <taxon>Chelicerata</taxon>
        <taxon>Arachnida</taxon>
        <taxon>Araneae</taxon>
        <taxon>Araneomorphae</taxon>
        <taxon>Entelegynae</taxon>
        <taxon>Araneoidea</taxon>
        <taxon>Araneidae</taxon>
        <taxon>Araneus</taxon>
    </lineage>
</organism>
<sequence>MVAVPISEACSGIKPHQLCKEAPILFPGFEDGAGDETIIMDQSFGTSLLRVRSINNHETLIAAFHFLFPAIKGKGADPGLNFPGNRILWHSLKRRVFNFVRSNGR</sequence>
<keyword evidence="2" id="KW-1185">Reference proteome</keyword>
<dbReference type="AlphaFoldDB" id="A0A4Y2M5N1"/>
<dbReference type="Proteomes" id="UP000499080">
    <property type="component" value="Unassembled WGS sequence"/>
</dbReference>
<evidence type="ECO:0000313" key="2">
    <source>
        <dbReference type="Proteomes" id="UP000499080"/>
    </source>
</evidence>
<protein>
    <submittedName>
        <fullName evidence="1">Uncharacterized protein</fullName>
    </submittedName>
</protein>
<comment type="caution">
    <text evidence="1">The sequence shown here is derived from an EMBL/GenBank/DDBJ whole genome shotgun (WGS) entry which is preliminary data.</text>
</comment>
<proteinExistence type="predicted"/>
<name>A0A4Y2M5N1_ARAVE</name>
<reference evidence="1 2" key="1">
    <citation type="journal article" date="2019" name="Sci. Rep.">
        <title>Orb-weaving spider Araneus ventricosus genome elucidates the spidroin gene catalogue.</title>
        <authorList>
            <person name="Kono N."/>
            <person name="Nakamura H."/>
            <person name="Ohtoshi R."/>
            <person name="Moran D.A.P."/>
            <person name="Shinohara A."/>
            <person name="Yoshida Y."/>
            <person name="Fujiwara M."/>
            <person name="Mori M."/>
            <person name="Tomita M."/>
            <person name="Arakawa K."/>
        </authorList>
    </citation>
    <scope>NUCLEOTIDE SEQUENCE [LARGE SCALE GENOMIC DNA]</scope>
</reference>
<accession>A0A4Y2M5N1</accession>
<gene>
    <name evidence="1" type="ORF">AVEN_14936_1</name>
</gene>
<evidence type="ECO:0000313" key="1">
    <source>
        <dbReference type="EMBL" id="GBN22395.1"/>
    </source>
</evidence>
<dbReference type="OrthoDB" id="6407306at2759"/>